<dbReference type="GO" id="GO:0002250">
    <property type="term" value="P:adaptive immune response"/>
    <property type="evidence" value="ECO:0007669"/>
    <property type="project" value="UniProtKB-KW"/>
</dbReference>
<dbReference type="Pfam" id="PF07686">
    <property type="entry name" value="V-set"/>
    <property type="match status" value="1"/>
</dbReference>
<keyword evidence="5 12" id="KW-1133">Transmembrane helix</keyword>
<evidence type="ECO:0000313" key="15">
    <source>
        <dbReference type="Ensembl" id="ENSPSIP00000017761.1"/>
    </source>
</evidence>
<evidence type="ECO:0000256" key="13">
    <source>
        <dbReference type="SAM" id="SignalP"/>
    </source>
</evidence>
<evidence type="ECO:0000256" key="8">
    <source>
        <dbReference type="ARBA" id="ARBA00023157"/>
    </source>
</evidence>
<feature type="chain" id="PRO_5003906365" evidence="13">
    <location>
        <begin position="21"/>
        <end position="214"/>
    </location>
</feature>
<evidence type="ECO:0000256" key="7">
    <source>
        <dbReference type="ARBA" id="ARBA00023136"/>
    </source>
</evidence>
<dbReference type="GO" id="GO:0015026">
    <property type="term" value="F:coreceptor activity"/>
    <property type="evidence" value="ECO:0007669"/>
    <property type="project" value="InterPro"/>
</dbReference>
<evidence type="ECO:0000259" key="14">
    <source>
        <dbReference type="PROSITE" id="PS50835"/>
    </source>
</evidence>
<keyword evidence="2 12" id="KW-0812">Transmembrane</keyword>
<reference evidence="15" key="3">
    <citation type="submission" date="2025-08" db="UniProtKB">
        <authorList>
            <consortium name="Ensembl"/>
        </authorList>
    </citation>
    <scope>IDENTIFICATION</scope>
</reference>
<dbReference type="GO" id="GO:0042288">
    <property type="term" value="F:MHC class I protein binding"/>
    <property type="evidence" value="ECO:0007669"/>
    <property type="project" value="InterPro"/>
</dbReference>
<reference evidence="16" key="2">
    <citation type="journal article" date="2013" name="Nat. Genet.">
        <title>The draft genomes of soft-shell turtle and green sea turtle yield insights into the development and evolution of the turtle-specific body plan.</title>
        <authorList>
            <person name="Wang Z."/>
            <person name="Pascual-Anaya J."/>
            <person name="Zadissa A."/>
            <person name="Li W."/>
            <person name="Niimura Y."/>
            <person name="Huang Z."/>
            <person name="Li C."/>
            <person name="White S."/>
            <person name="Xiong Z."/>
            <person name="Fang D."/>
            <person name="Wang B."/>
            <person name="Ming Y."/>
            <person name="Chen Y."/>
            <person name="Zheng Y."/>
            <person name="Kuraku S."/>
            <person name="Pignatelli M."/>
            <person name="Herrero J."/>
            <person name="Beal K."/>
            <person name="Nozawa M."/>
            <person name="Li Q."/>
            <person name="Wang J."/>
            <person name="Zhang H."/>
            <person name="Yu L."/>
            <person name="Shigenobu S."/>
            <person name="Wang J."/>
            <person name="Liu J."/>
            <person name="Flicek P."/>
            <person name="Searle S."/>
            <person name="Wang J."/>
            <person name="Kuratani S."/>
            <person name="Yin Y."/>
            <person name="Aken B."/>
            <person name="Zhang G."/>
            <person name="Irie N."/>
        </authorList>
    </citation>
    <scope>NUCLEOTIDE SEQUENCE [LARGE SCALE GENOMIC DNA]</scope>
    <source>
        <strain evidence="16">Daiwa-1</strain>
    </source>
</reference>
<dbReference type="EMBL" id="AGCU01009833">
    <property type="status" value="NOT_ANNOTATED_CDS"/>
    <property type="molecule type" value="Genomic_DNA"/>
</dbReference>
<dbReference type="InterPro" id="IPR042414">
    <property type="entry name" value="CD8B"/>
</dbReference>
<proteinExistence type="predicted"/>
<dbReference type="InterPro" id="IPR003599">
    <property type="entry name" value="Ig_sub"/>
</dbReference>
<dbReference type="GO" id="GO:0050776">
    <property type="term" value="P:regulation of immune response"/>
    <property type="evidence" value="ECO:0007669"/>
    <property type="project" value="InterPro"/>
</dbReference>
<feature type="transmembrane region" description="Helical" evidence="12">
    <location>
        <begin position="176"/>
        <end position="198"/>
    </location>
</feature>
<feature type="signal peptide" evidence="13">
    <location>
        <begin position="1"/>
        <end position="20"/>
    </location>
</feature>
<evidence type="ECO:0000256" key="4">
    <source>
        <dbReference type="ARBA" id="ARBA00022859"/>
    </source>
</evidence>
<dbReference type="InterPro" id="IPR013783">
    <property type="entry name" value="Ig-like_fold"/>
</dbReference>
<evidence type="ECO:0000256" key="1">
    <source>
        <dbReference type="ARBA" id="ARBA00004479"/>
    </source>
</evidence>
<dbReference type="InterPro" id="IPR013106">
    <property type="entry name" value="Ig_V-set"/>
</dbReference>
<evidence type="ECO:0000256" key="10">
    <source>
        <dbReference type="ARBA" id="ARBA00023319"/>
    </source>
</evidence>
<reference evidence="15" key="4">
    <citation type="submission" date="2025-09" db="UniProtKB">
        <authorList>
            <consortium name="Ensembl"/>
        </authorList>
    </citation>
    <scope>IDENTIFICATION</scope>
</reference>
<dbReference type="Gene3D" id="2.60.40.10">
    <property type="entry name" value="Immunoglobulins"/>
    <property type="match status" value="1"/>
</dbReference>
<dbReference type="SMART" id="SM00409">
    <property type="entry name" value="IG"/>
    <property type="match status" value="1"/>
</dbReference>
<keyword evidence="9" id="KW-0325">Glycoprotein</keyword>
<feature type="region of interest" description="Disordered" evidence="11">
    <location>
        <begin position="142"/>
        <end position="167"/>
    </location>
</feature>
<sequence length="214" mass="24411">MEWPWLFLYLVLHIADKCSIIIYSRETPGRIIALNNSTTEIFCTMKSEQLSQLGVYWYRWSQKSQDFQYILYATVLNKHTHGNDIDKGRFTVTKESFRNSQTLRISGLQHLDAGTYYCTVSYNSKLLIGNGTELTIVDVLPTTTKPTEKTPPPKKPSGCRSSGTASVKRKGSSCSGFIWAPLGACAVILLVSLVGVIYRFQRLRRRMRLQFRKQ</sequence>
<dbReference type="GO" id="GO:0009986">
    <property type="term" value="C:cell surface"/>
    <property type="evidence" value="ECO:0007669"/>
    <property type="project" value="TreeGrafter"/>
</dbReference>
<dbReference type="GeneTree" id="ENSGT00510000048998"/>
<keyword evidence="8" id="KW-1015">Disulfide bond</keyword>
<organism evidence="15 16">
    <name type="scientific">Pelodiscus sinensis</name>
    <name type="common">Chinese softshell turtle</name>
    <name type="synonym">Trionyx sinensis</name>
    <dbReference type="NCBI Taxonomy" id="13735"/>
    <lineage>
        <taxon>Eukaryota</taxon>
        <taxon>Metazoa</taxon>
        <taxon>Chordata</taxon>
        <taxon>Craniata</taxon>
        <taxon>Vertebrata</taxon>
        <taxon>Euteleostomi</taxon>
        <taxon>Archelosauria</taxon>
        <taxon>Testudinata</taxon>
        <taxon>Testudines</taxon>
        <taxon>Cryptodira</taxon>
        <taxon>Trionychia</taxon>
        <taxon>Trionychidae</taxon>
        <taxon>Pelodiscus</taxon>
    </lineage>
</organism>
<dbReference type="STRING" id="13735.ENSPSIP00000017761"/>
<comment type="subcellular location">
    <subcellularLocation>
        <location evidence="1">Membrane</location>
        <topology evidence="1">Single-pass type I membrane protein</topology>
    </subcellularLocation>
</comment>
<evidence type="ECO:0000256" key="6">
    <source>
        <dbReference type="ARBA" id="ARBA00023130"/>
    </source>
</evidence>
<dbReference type="Ensembl" id="ENSPSIT00000017841.1">
    <property type="protein sequence ID" value="ENSPSIP00000017761.1"/>
    <property type="gene ID" value="ENSPSIG00000015774.1"/>
</dbReference>
<evidence type="ECO:0000256" key="3">
    <source>
        <dbReference type="ARBA" id="ARBA00022729"/>
    </source>
</evidence>
<keyword evidence="7 12" id="KW-0472">Membrane</keyword>
<dbReference type="EMBL" id="AGCU01009832">
    <property type="status" value="NOT_ANNOTATED_CDS"/>
    <property type="molecule type" value="Genomic_DNA"/>
</dbReference>
<keyword evidence="16" id="KW-1185">Reference proteome</keyword>
<evidence type="ECO:0000256" key="9">
    <source>
        <dbReference type="ARBA" id="ARBA00023180"/>
    </source>
</evidence>
<dbReference type="OMA" id="YCMVENA"/>
<keyword evidence="3 13" id="KW-0732">Signal</keyword>
<evidence type="ECO:0000256" key="12">
    <source>
        <dbReference type="SAM" id="Phobius"/>
    </source>
</evidence>
<keyword evidence="10" id="KW-0393">Immunoglobulin domain</keyword>
<dbReference type="SMART" id="SM00406">
    <property type="entry name" value="IGv"/>
    <property type="match status" value="1"/>
</dbReference>
<evidence type="ECO:0000256" key="11">
    <source>
        <dbReference type="SAM" id="MobiDB-lite"/>
    </source>
</evidence>
<dbReference type="GO" id="GO:0016020">
    <property type="term" value="C:membrane"/>
    <property type="evidence" value="ECO:0007669"/>
    <property type="project" value="UniProtKB-SubCell"/>
</dbReference>
<dbReference type="PANTHER" id="PTHR11292">
    <property type="entry name" value="T-CELL SURFACE GLYCOPROTEIN CD8 BETA CHAIN"/>
    <property type="match status" value="1"/>
</dbReference>
<keyword evidence="4" id="KW-0391">Immunity</keyword>
<keyword evidence="6" id="KW-1064">Adaptive immunity</keyword>
<evidence type="ECO:0000256" key="2">
    <source>
        <dbReference type="ARBA" id="ARBA00022692"/>
    </source>
</evidence>
<name>K7GBV0_PELSI</name>
<accession>K7GBV0</accession>
<dbReference type="PROSITE" id="PS50835">
    <property type="entry name" value="IG_LIKE"/>
    <property type="match status" value="1"/>
</dbReference>
<protein>
    <submittedName>
        <fullName evidence="15">CD8b molecule</fullName>
    </submittedName>
</protein>
<reference evidence="16" key="1">
    <citation type="submission" date="2011-10" db="EMBL/GenBank/DDBJ databases">
        <authorList>
            <consortium name="Soft-shell Turtle Genome Consortium"/>
        </authorList>
    </citation>
    <scope>NUCLEOTIDE SEQUENCE [LARGE SCALE GENOMIC DNA]</scope>
    <source>
        <strain evidence="16">Daiwa-1</strain>
    </source>
</reference>
<evidence type="ECO:0000256" key="5">
    <source>
        <dbReference type="ARBA" id="ARBA00022989"/>
    </source>
</evidence>
<dbReference type="Proteomes" id="UP000007267">
    <property type="component" value="Unassembled WGS sequence"/>
</dbReference>
<feature type="domain" description="Ig-like" evidence="14">
    <location>
        <begin position="4"/>
        <end position="135"/>
    </location>
</feature>
<dbReference type="eggNOG" id="ENOG502SANQ">
    <property type="taxonomic scope" value="Eukaryota"/>
</dbReference>
<dbReference type="InterPro" id="IPR036179">
    <property type="entry name" value="Ig-like_dom_sf"/>
</dbReference>
<dbReference type="InterPro" id="IPR007110">
    <property type="entry name" value="Ig-like_dom"/>
</dbReference>
<dbReference type="AlphaFoldDB" id="K7GBV0"/>
<dbReference type="SUPFAM" id="SSF48726">
    <property type="entry name" value="Immunoglobulin"/>
    <property type="match status" value="1"/>
</dbReference>
<evidence type="ECO:0000313" key="16">
    <source>
        <dbReference type="Proteomes" id="UP000007267"/>
    </source>
</evidence>
<dbReference type="PANTHER" id="PTHR11292:SF7">
    <property type="entry name" value="T-CELL SURFACE GLYCOPROTEIN CD8 BETA CHAIN-RELATED"/>
    <property type="match status" value="1"/>
</dbReference>